<accession>A0ABZ2YHS8</accession>
<dbReference type="Proteomes" id="UP001485459">
    <property type="component" value="Chromosome"/>
</dbReference>
<dbReference type="Pfam" id="PF04892">
    <property type="entry name" value="VanZ"/>
    <property type="match status" value="1"/>
</dbReference>
<feature type="transmembrane region" description="Helical" evidence="1">
    <location>
        <begin position="101"/>
        <end position="119"/>
    </location>
</feature>
<proteinExistence type="predicted"/>
<protein>
    <submittedName>
        <fullName evidence="3">VanZ family protein</fullName>
    </submittedName>
</protein>
<evidence type="ECO:0000313" key="4">
    <source>
        <dbReference type="Proteomes" id="UP001485459"/>
    </source>
</evidence>
<keyword evidence="1" id="KW-1133">Transmembrane helix</keyword>
<feature type="transmembrane region" description="Helical" evidence="1">
    <location>
        <begin position="63"/>
        <end position="81"/>
    </location>
</feature>
<keyword evidence="4" id="KW-1185">Reference proteome</keyword>
<reference evidence="4" key="1">
    <citation type="submission" date="2024-03" db="EMBL/GenBank/DDBJ databases">
        <title>Chitinophaga horti sp. nov., isolated from garden soil.</title>
        <authorList>
            <person name="Lee D.S."/>
            <person name="Han D.M."/>
            <person name="Baek J.H."/>
            <person name="Choi D.G."/>
            <person name="Jeon J.H."/>
            <person name="Jeon C.O."/>
        </authorList>
    </citation>
    <scope>NUCLEOTIDE SEQUENCE [LARGE SCALE GENOMIC DNA]</scope>
    <source>
        <strain evidence="4">GPA1</strain>
    </source>
</reference>
<dbReference type="RefSeq" id="WP_341834282.1">
    <property type="nucleotide sequence ID" value="NZ_CP149822.1"/>
</dbReference>
<evidence type="ECO:0000313" key="3">
    <source>
        <dbReference type="EMBL" id="WZN39291.1"/>
    </source>
</evidence>
<organism evidence="3 4">
    <name type="scientific">Chitinophaga pollutisoli</name>
    <dbReference type="NCBI Taxonomy" id="3133966"/>
    <lineage>
        <taxon>Bacteria</taxon>
        <taxon>Pseudomonadati</taxon>
        <taxon>Bacteroidota</taxon>
        <taxon>Chitinophagia</taxon>
        <taxon>Chitinophagales</taxon>
        <taxon>Chitinophagaceae</taxon>
        <taxon>Chitinophaga</taxon>
    </lineage>
</organism>
<keyword evidence="1" id="KW-0812">Transmembrane</keyword>
<dbReference type="NCBIfam" id="NF037970">
    <property type="entry name" value="vanZ_1"/>
    <property type="match status" value="1"/>
</dbReference>
<dbReference type="EMBL" id="CP149822">
    <property type="protein sequence ID" value="WZN39291.1"/>
    <property type="molecule type" value="Genomic_DNA"/>
</dbReference>
<feature type="domain" description="VanZ-like" evidence="2">
    <location>
        <begin position="34"/>
        <end position="117"/>
    </location>
</feature>
<dbReference type="PANTHER" id="PTHR28008:SF1">
    <property type="entry name" value="DOMAIN PROTEIN, PUTATIVE (AFU_ORTHOLOGUE AFUA_3G10980)-RELATED"/>
    <property type="match status" value="1"/>
</dbReference>
<feature type="transmembrane region" description="Helical" evidence="1">
    <location>
        <begin position="41"/>
        <end position="58"/>
    </location>
</feature>
<name>A0ABZ2YHS8_9BACT</name>
<sequence>MIRYYLPAAGWILLILFLCTLPGKAVPQIGFLDFLHVDKVAHFFLFGGMVLLLAFGYYRHHGYIGAGMLWLIVFCVTAYGLGIEFIQKYLVVNRSFDMLDVAADAAGAIVGALIFRYIGKRFLK</sequence>
<gene>
    <name evidence="3" type="ORF">WJU16_14900</name>
</gene>
<dbReference type="InterPro" id="IPR006976">
    <property type="entry name" value="VanZ-like"/>
</dbReference>
<evidence type="ECO:0000256" key="1">
    <source>
        <dbReference type="SAM" id="Phobius"/>
    </source>
</evidence>
<keyword evidence="1" id="KW-0472">Membrane</keyword>
<dbReference type="PANTHER" id="PTHR28008">
    <property type="entry name" value="DOMAIN PROTEIN, PUTATIVE (AFU_ORTHOLOGUE AFUA_3G10980)-RELATED"/>
    <property type="match status" value="1"/>
</dbReference>
<evidence type="ECO:0000259" key="2">
    <source>
        <dbReference type="Pfam" id="PF04892"/>
    </source>
</evidence>